<organism evidence="2 3">
    <name type="scientific">Liparis tanakae</name>
    <name type="common">Tanaka's snailfish</name>
    <dbReference type="NCBI Taxonomy" id="230148"/>
    <lineage>
        <taxon>Eukaryota</taxon>
        <taxon>Metazoa</taxon>
        <taxon>Chordata</taxon>
        <taxon>Craniata</taxon>
        <taxon>Vertebrata</taxon>
        <taxon>Euteleostomi</taxon>
        <taxon>Actinopterygii</taxon>
        <taxon>Neopterygii</taxon>
        <taxon>Teleostei</taxon>
        <taxon>Neoteleostei</taxon>
        <taxon>Acanthomorphata</taxon>
        <taxon>Eupercaria</taxon>
        <taxon>Perciformes</taxon>
        <taxon>Cottioidei</taxon>
        <taxon>Cottales</taxon>
        <taxon>Liparidae</taxon>
        <taxon>Liparis</taxon>
    </lineage>
</organism>
<protein>
    <submittedName>
        <fullName evidence="2">Uncharacterized protein</fullName>
    </submittedName>
</protein>
<evidence type="ECO:0000313" key="2">
    <source>
        <dbReference type="EMBL" id="TNN24201.1"/>
    </source>
</evidence>
<dbReference type="Proteomes" id="UP000314294">
    <property type="component" value="Unassembled WGS sequence"/>
</dbReference>
<feature type="region of interest" description="Disordered" evidence="1">
    <location>
        <begin position="1"/>
        <end position="36"/>
    </location>
</feature>
<accession>A0A4Z2E613</accession>
<dbReference type="EMBL" id="SRLO01016121">
    <property type="protein sequence ID" value="TNN24201.1"/>
    <property type="molecule type" value="Genomic_DNA"/>
</dbReference>
<name>A0A4Z2E613_9TELE</name>
<comment type="caution">
    <text evidence="2">The sequence shown here is derived from an EMBL/GenBank/DDBJ whole genome shotgun (WGS) entry which is preliminary data.</text>
</comment>
<proteinExistence type="predicted"/>
<evidence type="ECO:0000313" key="3">
    <source>
        <dbReference type="Proteomes" id="UP000314294"/>
    </source>
</evidence>
<evidence type="ECO:0000256" key="1">
    <source>
        <dbReference type="SAM" id="MobiDB-lite"/>
    </source>
</evidence>
<reference evidence="2 3" key="1">
    <citation type="submission" date="2019-03" db="EMBL/GenBank/DDBJ databases">
        <title>First draft genome of Liparis tanakae, snailfish: a comprehensive survey of snailfish specific genes.</title>
        <authorList>
            <person name="Kim W."/>
            <person name="Song I."/>
            <person name="Jeong J.-H."/>
            <person name="Kim D."/>
            <person name="Kim S."/>
            <person name="Ryu S."/>
            <person name="Song J.Y."/>
            <person name="Lee S.K."/>
        </authorList>
    </citation>
    <scope>NUCLEOTIDE SEQUENCE [LARGE SCALE GENOMIC DNA]</scope>
    <source>
        <tissue evidence="2">Muscle</tissue>
    </source>
</reference>
<sequence>MSNLKGGPKKDTKMRIRAFPVSIPGSASADMRTEGLEDRGRRVSVLATTSELAA</sequence>
<gene>
    <name evidence="2" type="ORF">EYF80_065676</name>
</gene>
<keyword evidence="3" id="KW-1185">Reference proteome</keyword>
<dbReference type="AlphaFoldDB" id="A0A4Z2E613"/>
<dbReference type="OrthoDB" id="27073at2759"/>